<feature type="compositionally biased region" description="Basic and acidic residues" evidence="1">
    <location>
        <begin position="26"/>
        <end position="45"/>
    </location>
</feature>
<evidence type="ECO:0000313" key="3">
    <source>
        <dbReference type="Proteomes" id="UP001151088"/>
    </source>
</evidence>
<proteinExistence type="predicted"/>
<reference evidence="2" key="1">
    <citation type="submission" date="2022-08" db="EMBL/GenBank/DDBJ databases">
        <authorList>
            <person name="Li F."/>
        </authorList>
    </citation>
    <scope>NUCLEOTIDE SEQUENCE</scope>
    <source>
        <strain evidence="2">MQZ15Z-1</strain>
    </source>
</reference>
<comment type="caution">
    <text evidence="2">The sequence shown here is derived from an EMBL/GenBank/DDBJ whole genome shotgun (WGS) entry which is preliminary data.</text>
</comment>
<name>A0A9X2PD37_9HYPH</name>
<accession>A0A9X2PD37</accession>
<evidence type="ECO:0000313" key="2">
    <source>
        <dbReference type="EMBL" id="MCS0496481.1"/>
    </source>
</evidence>
<dbReference type="RefSeq" id="WP_258733647.1">
    <property type="nucleotide sequence ID" value="NZ_JANTHZ010000007.1"/>
</dbReference>
<gene>
    <name evidence="2" type="ORF">NVS89_15370</name>
</gene>
<keyword evidence="3" id="KW-1185">Reference proteome</keyword>
<protein>
    <submittedName>
        <fullName evidence="2">Uncharacterized protein</fullName>
    </submittedName>
</protein>
<dbReference type="AlphaFoldDB" id="A0A9X2PD37"/>
<dbReference type="Proteomes" id="UP001151088">
    <property type="component" value="Unassembled WGS sequence"/>
</dbReference>
<dbReference type="EMBL" id="JANTHZ010000007">
    <property type="protein sequence ID" value="MCS0496481.1"/>
    <property type="molecule type" value="Genomic_DNA"/>
</dbReference>
<organism evidence="2 3">
    <name type="scientific">Ancylobacter mangrovi</name>
    <dbReference type="NCBI Taxonomy" id="2972472"/>
    <lineage>
        <taxon>Bacteria</taxon>
        <taxon>Pseudomonadati</taxon>
        <taxon>Pseudomonadota</taxon>
        <taxon>Alphaproteobacteria</taxon>
        <taxon>Hyphomicrobiales</taxon>
        <taxon>Xanthobacteraceae</taxon>
        <taxon>Ancylobacter</taxon>
    </lineage>
</organism>
<evidence type="ECO:0000256" key="1">
    <source>
        <dbReference type="SAM" id="MobiDB-lite"/>
    </source>
</evidence>
<feature type="region of interest" description="Disordered" evidence="1">
    <location>
        <begin position="21"/>
        <end position="45"/>
    </location>
</feature>
<sequence length="45" mass="5043">MELLFGIGALLLLAALAYGVHQSHRRREEKGVELPEEKVDRKGVI</sequence>